<feature type="compositionally biased region" description="Low complexity" evidence="1">
    <location>
        <begin position="68"/>
        <end position="82"/>
    </location>
</feature>
<dbReference type="Proteomes" id="UP000242877">
    <property type="component" value="Unassembled WGS sequence"/>
</dbReference>
<feature type="compositionally biased region" description="Basic and acidic residues" evidence="1">
    <location>
        <begin position="51"/>
        <end position="62"/>
    </location>
</feature>
<feature type="region of interest" description="Disordered" evidence="1">
    <location>
        <begin position="1"/>
        <end position="200"/>
    </location>
</feature>
<evidence type="ECO:0000313" key="2">
    <source>
        <dbReference type="EMBL" id="KZZ90670.1"/>
    </source>
</evidence>
<feature type="compositionally biased region" description="Basic and acidic residues" evidence="1">
    <location>
        <begin position="30"/>
        <end position="44"/>
    </location>
</feature>
<dbReference type="AlphaFoldDB" id="A0A166NKV0"/>
<feature type="compositionally biased region" description="Polar residues" evidence="1">
    <location>
        <begin position="149"/>
        <end position="163"/>
    </location>
</feature>
<feature type="compositionally biased region" description="Polar residues" evidence="1">
    <location>
        <begin position="1"/>
        <end position="11"/>
    </location>
</feature>
<dbReference type="EMBL" id="AZGZ01000016">
    <property type="protein sequence ID" value="KZZ90670.1"/>
    <property type="molecule type" value="Genomic_DNA"/>
</dbReference>
<dbReference type="OrthoDB" id="4206118at2759"/>
<name>A0A166NKV0_9EURO</name>
<sequence>MVYIPGSQTVSDETHRFGQDVKSTFSRGGDQSHQDDGVQKHYGDSDQSYENTHKNFEGEHYQQPDFYSSGVQQGRSVQGQGQETAQSRYGQQHPHDETINAGGGGPTYGAITDHTSFAGQPAEQREQSQKSYRQPRYQTHGQPEEPSSAHPQPQQSYAGQQRPQYGDEGQRSFNDAQRDVQQGARKKSFMGRVHDKLASI</sequence>
<dbReference type="VEuPathDB" id="FungiDB:AAP_03765"/>
<protein>
    <submittedName>
        <fullName evidence="2">Uncharacterized protein</fullName>
    </submittedName>
</protein>
<keyword evidence="3" id="KW-1185">Reference proteome</keyword>
<feature type="compositionally biased region" description="Polar residues" evidence="1">
    <location>
        <begin position="129"/>
        <end position="141"/>
    </location>
</feature>
<gene>
    <name evidence="2" type="ORF">AAP_03765</name>
</gene>
<evidence type="ECO:0000256" key="1">
    <source>
        <dbReference type="SAM" id="MobiDB-lite"/>
    </source>
</evidence>
<organism evidence="2 3">
    <name type="scientific">Ascosphaera apis ARSEF 7405</name>
    <dbReference type="NCBI Taxonomy" id="392613"/>
    <lineage>
        <taxon>Eukaryota</taxon>
        <taxon>Fungi</taxon>
        <taxon>Dikarya</taxon>
        <taxon>Ascomycota</taxon>
        <taxon>Pezizomycotina</taxon>
        <taxon>Eurotiomycetes</taxon>
        <taxon>Eurotiomycetidae</taxon>
        <taxon>Onygenales</taxon>
        <taxon>Ascosphaeraceae</taxon>
        <taxon>Ascosphaera</taxon>
    </lineage>
</organism>
<evidence type="ECO:0000313" key="3">
    <source>
        <dbReference type="Proteomes" id="UP000242877"/>
    </source>
</evidence>
<proteinExistence type="predicted"/>
<reference evidence="2 3" key="1">
    <citation type="journal article" date="2016" name="Genome Biol. Evol.">
        <title>Divergent and convergent evolution of fungal pathogenicity.</title>
        <authorList>
            <person name="Shang Y."/>
            <person name="Xiao G."/>
            <person name="Zheng P."/>
            <person name="Cen K."/>
            <person name="Zhan S."/>
            <person name="Wang C."/>
        </authorList>
    </citation>
    <scope>NUCLEOTIDE SEQUENCE [LARGE SCALE GENOMIC DNA]</scope>
    <source>
        <strain evidence="2 3">ARSEF 7405</strain>
    </source>
</reference>
<comment type="caution">
    <text evidence="2">The sequence shown here is derived from an EMBL/GenBank/DDBJ whole genome shotgun (WGS) entry which is preliminary data.</text>
</comment>
<accession>A0A166NKV0</accession>